<protein>
    <submittedName>
        <fullName evidence="2">Uncharacterized protein</fullName>
    </submittedName>
</protein>
<proteinExistence type="predicted"/>
<accession>A0AAN4TBK8</accession>
<sequence>MRAAITRFRRKMAAANHHFLQDRINDINAKGLPTEEEKRRLLGQYRHIDHLLPQDNTALADLDIPAVLDALPAHEPADGVLLPPLLHTEQWREMYVDTVQRVCQRQADAIVLEEDDEDDDDEEDEFEPVTIPRCDELGLFLKYAQGVVDVDFRHSGIAPCTPAWSTGVKDEGLEGLDDDQRREKLADLELQKREQERLQRELEDELSNKLLEAFIDEDLDVRAGFITGVGFNQLYACPSWYSAYVYCRLCTDVAADVAADADAANIRDWGWRVVIFQAEVVNPSVLYGRKARFDSIPEFLDWYASWLDHLDERGLRSLRRHAVGCETDCESDCEDHATGVYAERF</sequence>
<dbReference type="AlphaFoldDB" id="A0AAN4TBK8"/>
<name>A0AAN4TBK8_ASPLE</name>
<organism evidence="2 3">
    <name type="scientific">Aspergillus lentulus</name>
    <dbReference type="NCBI Taxonomy" id="293939"/>
    <lineage>
        <taxon>Eukaryota</taxon>
        <taxon>Fungi</taxon>
        <taxon>Dikarya</taxon>
        <taxon>Ascomycota</taxon>
        <taxon>Pezizomycotina</taxon>
        <taxon>Eurotiomycetes</taxon>
        <taxon>Eurotiomycetidae</taxon>
        <taxon>Eurotiales</taxon>
        <taxon>Aspergillaceae</taxon>
        <taxon>Aspergillus</taxon>
        <taxon>Aspergillus subgen. Fumigati</taxon>
    </lineage>
</organism>
<evidence type="ECO:0000256" key="1">
    <source>
        <dbReference type="SAM" id="Coils"/>
    </source>
</evidence>
<reference evidence="2 3" key="1">
    <citation type="submission" date="2015-11" db="EMBL/GenBank/DDBJ databases">
        <title>Aspergillus lentulus strain IFM 54703T.</title>
        <authorList>
            <person name="Kusuya Y."/>
            <person name="Sakai K."/>
            <person name="Kamei K."/>
            <person name="Takahashi H."/>
            <person name="Yaguchi T."/>
        </authorList>
    </citation>
    <scope>NUCLEOTIDE SEQUENCE [LARGE SCALE GENOMIC DNA]</scope>
    <source>
        <strain evidence="2 3">IFM 54703</strain>
    </source>
</reference>
<dbReference type="EMBL" id="BCLY01000009">
    <property type="protein sequence ID" value="GAQ08423.1"/>
    <property type="molecule type" value="Genomic_DNA"/>
</dbReference>
<dbReference type="Proteomes" id="UP000051487">
    <property type="component" value="Unassembled WGS sequence"/>
</dbReference>
<comment type="caution">
    <text evidence="2">The sequence shown here is derived from an EMBL/GenBank/DDBJ whole genome shotgun (WGS) entry which is preliminary data.</text>
</comment>
<evidence type="ECO:0000313" key="2">
    <source>
        <dbReference type="EMBL" id="GAQ08423.1"/>
    </source>
</evidence>
<feature type="coiled-coil region" evidence="1">
    <location>
        <begin position="181"/>
        <end position="212"/>
    </location>
</feature>
<evidence type="ECO:0000313" key="3">
    <source>
        <dbReference type="Proteomes" id="UP000051487"/>
    </source>
</evidence>
<keyword evidence="1" id="KW-0175">Coiled coil</keyword>
<gene>
    <name evidence="2" type="ORF">ALT_5744</name>
</gene>